<dbReference type="InterPro" id="IPR040485">
    <property type="entry name" value="XPO1_repeat_3"/>
</dbReference>
<comment type="similarity">
    <text evidence="2">Belongs to the exportin family.</text>
</comment>
<evidence type="ECO:0000259" key="6">
    <source>
        <dbReference type="PROSITE" id="PS50166"/>
    </source>
</evidence>
<dbReference type="InterPro" id="IPR016024">
    <property type="entry name" value="ARM-type_fold"/>
</dbReference>
<dbReference type="GO" id="GO:0031267">
    <property type="term" value="F:small GTPase binding"/>
    <property type="evidence" value="ECO:0007669"/>
    <property type="project" value="InterPro"/>
</dbReference>
<dbReference type="InterPro" id="IPR014877">
    <property type="entry name" value="XPO1_C_dom"/>
</dbReference>
<dbReference type="GO" id="GO:0006611">
    <property type="term" value="P:protein export from nucleus"/>
    <property type="evidence" value="ECO:0007669"/>
    <property type="project" value="InterPro"/>
</dbReference>
<dbReference type="GO" id="GO:0005737">
    <property type="term" value="C:cytoplasm"/>
    <property type="evidence" value="ECO:0007669"/>
    <property type="project" value="TreeGrafter"/>
</dbReference>
<dbReference type="InterPro" id="IPR041235">
    <property type="entry name" value="Exp1_repeat_2"/>
</dbReference>
<dbReference type="GO" id="GO:0000056">
    <property type="term" value="P:ribosomal small subunit export from nucleus"/>
    <property type="evidence" value="ECO:0007669"/>
    <property type="project" value="TreeGrafter"/>
</dbReference>
<dbReference type="InterPro" id="IPR041123">
    <property type="entry name" value="CRM1_repeat"/>
</dbReference>
<dbReference type="Pfam" id="PF08767">
    <property type="entry name" value="CRM1_C"/>
    <property type="match status" value="1"/>
</dbReference>
<evidence type="ECO:0000313" key="7">
    <source>
        <dbReference type="EMBL" id="CAE0130460.1"/>
    </source>
</evidence>
<dbReference type="Gene3D" id="1.25.10.10">
    <property type="entry name" value="Leucine-rich Repeat Variant"/>
    <property type="match status" value="1"/>
</dbReference>
<dbReference type="PROSITE" id="PS50166">
    <property type="entry name" value="IMPORTIN_B_NT"/>
    <property type="match status" value="1"/>
</dbReference>
<evidence type="ECO:0000256" key="4">
    <source>
        <dbReference type="ARBA" id="ARBA00022927"/>
    </source>
</evidence>
<dbReference type="InterPro" id="IPR013598">
    <property type="entry name" value="Exportin-1/Importin-b-like"/>
</dbReference>
<dbReference type="InterPro" id="IPR045065">
    <property type="entry name" value="XPO1/5"/>
</dbReference>
<evidence type="ECO:0000256" key="2">
    <source>
        <dbReference type="ARBA" id="ARBA00009466"/>
    </source>
</evidence>
<keyword evidence="3" id="KW-0813">Transport</keyword>
<dbReference type="SMART" id="SM00913">
    <property type="entry name" value="IBN_N"/>
    <property type="match status" value="1"/>
</dbReference>
<dbReference type="InterPro" id="IPR001494">
    <property type="entry name" value="Importin-beta_N"/>
</dbReference>
<dbReference type="Pfam" id="PF18777">
    <property type="entry name" value="CRM1_repeat"/>
    <property type="match status" value="1"/>
</dbReference>
<dbReference type="GO" id="GO:0005049">
    <property type="term" value="F:nuclear export signal receptor activity"/>
    <property type="evidence" value="ECO:0007669"/>
    <property type="project" value="InterPro"/>
</dbReference>
<dbReference type="SUPFAM" id="SSF48371">
    <property type="entry name" value="ARM repeat"/>
    <property type="match status" value="1"/>
</dbReference>
<dbReference type="SMART" id="SM01102">
    <property type="entry name" value="CRM1_C"/>
    <property type="match status" value="1"/>
</dbReference>
<sequence length="1065" mass="120612">MALASELLDFSKPLNVQLLDQTVKAFYHSANPAERSAAEEVLKQLSEHPDAWTRVDGILEAAADTDTKYYGLQILERQIKFRWVTMPNDQREGIKNYLSNMIIKLSTDEAAFRTQRVMLHKVNLTLVAVLKHEWPHNWPTFLADIVGASKTSESLCENTMHLLKLLSEEVFDFSRGEMTQAKIKELKNSLNNEFALIHELCELVLTHSQRVELLGATLETLRVFLGWIPLGYIFESNLLDSLLRLLPQPQLRNRALQCLTEIGSLVVGDYYNPHFVKLYTVFMQQLQGIVPPATNISEAHENGTDDEQAFLQNLALFLAGYFRAHIGLLKADPQGQQLLLAGLEYLLKLSYIDDDEVFKVCLDYWNALVCDLFQAECVSSAPSVESPFAFRADAGADASKVAAERALFAAPMSKLRLLMISRMAKPEEILIVEDENGNIVRETMKDNDVLMQYKTMKETLVFLSHLDHDDTETQMIGKLSLQLNGREWSWNNLNTLCWAIGSISGSMAEDQENRFLVTVIRDLLNLCEKTYGKPHKAVIASNIMYVVGQYPRFLRAHWKFLRTVVNKLFEFMHESHPGVQDMAVDTLLKIAQKCKRKFVIMQLGETQPFLSELLTNLQTIICDLEPAQVHLYYEAIGQMVQSESDQARRDQYLLQLMDPPNVMWAQIIRQARANVEYLKDPAVIKNLANILRTNVGVCTSLGQPFVTQLKLIFVDMLHVYKLYSELVSAQVASGGQHATRTSIVKLLRSVKKEVLRLIECFVERAEDCATIGQQFVPEMLDPILGDYARSVPAARDAEVLSLFATIVERLQGEVTANVPRIFEAVFDPTLQMITRNFEDFPDHRLKFFSLLRAIANNCFETLLRLEMTQLKLVMDSIVWAVHHTERNVAETGLNLLLELLRSFAKCEFAAQFYQAFFMRVLTEILAVLTDTFHKPGFKLHALILQNMFTMVENPALTLPLWDAASEGDFPSNAEYVSQKTAQLLLNSFPNMQPAQVGTFVAGLSQLKADLAQFKGHLRDFLICTKEFSSTNNAALYAEEAAIEVESARQKALQIPGMVKPSEMAD</sequence>
<accession>A0A7S3BD51</accession>
<comment type="subcellular location">
    <subcellularLocation>
        <location evidence="1">Nucleus membrane</location>
        <topology evidence="1">Peripheral membrane protein</topology>
        <orientation evidence="1">Nucleoplasmic side</orientation>
    </subcellularLocation>
</comment>
<name>A0A7S3BD51_9VIRI</name>
<dbReference type="FunFam" id="1.25.10.10:FF:000022">
    <property type="entry name" value="protein EXPORTIN 1A"/>
    <property type="match status" value="1"/>
</dbReference>
<dbReference type="GO" id="GO:0031965">
    <property type="term" value="C:nuclear membrane"/>
    <property type="evidence" value="ECO:0007669"/>
    <property type="project" value="UniProtKB-SubCell"/>
</dbReference>
<dbReference type="GO" id="GO:0000055">
    <property type="term" value="P:ribosomal large subunit export from nucleus"/>
    <property type="evidence" value="ECO:0007669"/>
    <property type="project" value="TreeGrafter"/>
</dbReference>
<dbReference type="AlphaFoldDB" id="A0A7S3BD51"/>
<dbReference type="Pfam" id="PF18784">
    <property type="entry name" value="CRM1_repeat_2"/>
    <property type="match status" value="1"/>
</dbReference>
<evidence type="ECO:0000256" key="5">
    <source>
        <dbReference type="ARBA" id="ARBA00023242"/>
    </source>
</evidence>
<dbReference type="Pfam" id="PF08389">
    <property type="entry name" value="Xpo1"/>
    <property type="match status" value="1"/>
</dbReference>
<dbReference type="PANTHER" id="PTHR11223:SF2">
    <property type="entry name" value="EXPORTIN-1"/>
    <property type="match status" value="1"/>
</dbReference>
<evidence type="ECO:0000256" key="3">
    <source>
        <dbReference type="ARBA" id="ARBA00022448"/>
    </source>
</evidence>
<feature type="domain" description="Importin N-terminal" evidence="6">
    <location>
        <begin position="38"/>
        <end position="104"/>
    </location>
</feature>
<dbReference type="EMBL" id="HBHY01004545">
    <property type="protein sequence ID" value="CAE0130460.1"/>
    <property type="molecule type" value="Transcribed_RNA"/>
</dbReference>
<gene>
    <name evidence="7" type="ORF">PSIN1315_LOCUS2984</name>
</gene>
<keyword evidence="5" id="KW-0539">Nucleus</keyword>
<reference evidence="7" key="1">
    <citation type="submission" date="2021-01" db="EMBL/GenBank/DDBJ databases">
        <authorList>
            <person name="Corre E."/>
            <person name="Pelletier E."/>
            <person name="Niang G."/>
            <person name="Scheremetjew M."/>
            <person name="Finn R."/>
            <person name="Kale V."/>
            <person name="Holt S."/>
            <person name="Cochrane G."/>
            <person name="Meng A."/>
            <person name="Brown T."/>
            <person name="Cohen L."/>
        </authorList>
    </citation>
    <scope>NUCLEOTIDE SEQUENCE</scope>
    <source>
        <strain evidence="7">RCC927</strain>
    </source>
</reference>
<organism evidence="7">
    <name type="scientific">Prasinoderma singulare</name>
    <dbReference type="NCBI Taxonomy" id="676789"/>
    <lineage>
        <taxon>Eukaryota</taxon>
        <taxon>Viridiplantae</taxon>
        <taxon>Prasinodermophyta</taxon>
        <taxon>Prasinodermophyceae</taxon>
        <taxon>Prasinodermales</taxon>
        <taxon>Prasinodermaceae</taxon>
        <taxon>Prasinoderma</taxon>
    </lineage>
</organism>
<evidence type="ECO:0000256" key="1">
    <source>
        <dbReference type="ARBA" id="ARBA00004620"/>
    </source>
</evidence>
<dbReference type="PANTHER" id="PTHR11223">
    <property type="entry name" value="EXPORTIN 1/5"/>
    <property type="match status" value="1"/>
</dbReference>
<dbReference type="Pfam" id="PF03810">
    <property type="entry name" value="IBN_N"/>
    <property type="match status" value="1"/>
</dbReference>
<keyword evidence="4" id="KW-0653">Protein transport</keyword>
<dbReference type="Pfam" id="PF18787">
    <property type="entry name" value="CRM1_repeat_3"/>
    <property type="match status" value="1"/>
</dbReference>
<dbReference type="InterPro" id="IPR011989">
    <property type="entry name" value="ARM-like"/>
</dbReference>
<proteinExistence type="inferred from homology"/>
<protein>
    <recommendedName>
        <fullName evidence="6">Importin N-terminal domain-containing protein</fullName>
    </recommendedName>
</protein>